<dbReference type="UniPathway" id="UPA00098">
    <property type="reaction ID" value="UER00361"/>
</dbReference>
<feature type="domain" description="Pyrroline-5-carboxylate reductase dimerisation" evidence="4">
    <location>
        <begin position="621"/>
        <end position="725"/>
    </location>
</feature>
<name>A0A3S3NKQ1_9ACAR</name>
<gene>
    <name evidence="5" type="ORF">B4U79_16742</name>
</gene>
<evidence type="ECO:0000256" key="2">
    <source>
        <dbReference type="SAM" id="MobiDB-lite"/>
    </source>
</evidence>
<evidence type="ECO:0000313" key="6">
    <source>
        <dbReference type="Proteomes" id="UP000285301"/>
    </source>
</evidence>
<dbReference type="OrthoDB" id="10263291at2759"/>
<evidence type="ECO:0000313" key="5">
    <source>
        <dbReference type="EMBL" id="RWS01330.1"/>
    </source>
</evidence>
<feature type="transmembrane region" description="Helical" evidence="3">
    <location>
        <begin position="7"/>
        <end position="26"/>
    </location>
</feature>
<dbReference type="PANTHER" id="PTHR11645">
    <property type="entry name" value="PYRROLINE-5-CARBOXYLATE REDUCTASE"/>
    <property type="match status" value="1"/>
</dbReference>
<keyword evidence="3" id="KW-0472">Membrane</keyword>
<feature type="transmembrane region" description="Helical" evidence="3">
    <location>
        <begin position="46"/>
        <end position="64"/>
    </location>
</feature>
<comment type="caution">
    <text evidence="5">The sequence shown here is derived from an EMBL/GenBank/DDBJ whole genome shotgun (WGS) entry which is preliminary data.</text>
</comment>
<dbReference type="Gene3D" id="1.10.3730.10">
    <property type="entry name" value="ProC C-terminal domain-like"/>
    <property type="match status" value="1"/>
</dbReference>
<accession>A0A3S3NKQ1</accession>
<dbReference type="EMBL" id="NCKU01009393">
    <property type="protein sequence ID" value="RWS01330.1"/>
    <property type="molecule type" value="Genomic_DNA"/>
</dbReference>
<feature type="region of interest" description="Disordered" evidence="2">
    <location>
        <begin position="232"/>
        <end position="271"/>
    </location>
</feature>
<dbReference type="InterPro" id="IPR029036">
    <property type="entry name" value="P5CR_dimer"/>
</dbReference>
<dbReference type="GO" id="GO:0055129">
    <property type="term" value="P:L-proline biosynthetic process"/>
    <property type="evidence" value="ECO:0007669"/>
    <property type="project" value="UniProtKB-UniPathway"/>
</dbReference>
<dbReference type="Gene3D" id="3.40.50.720">
    <property type="entry name" value="NAD(P)-binding Rossmann-like Domain"/>
    <property type="match status" value="1"/>
</dbReference>
<keyword evidence="3" id="KW-1133">Transmembrane helix</keyword>
<keyword evidence="1" id="KW-0560">Oxidoreductase</keyword>
<evidence type="ECO:0000256" key="1">
    <source>
        <dbReference type="ARBA" id="ARBA00023002"/>
    </source>
</evidence>
<dbReference type="PANTHER" id="PTHR11645:SF0">
    <property type="entry name" value="PYRROLINE-5-CARBOXYLATE REDUCTASE 3"/>
    <property type="match status" value="1"/>
</dbReference>
<protein>
    <submittedName>
        <fullName evidence="5">Pyrroline-5-carboxylate reductase-like protein 1</fullName>
    </submittedName>
</protein>
<dbReference type="AlphaFoldDB" id="A0A3S3NKQ1"/>
<organism evidence="5 6">
    <name type="scientific">Dinothrombium tinctorium</name>
    <dbReference type="NCBI Taxonomy" id="1965070"/>
    <lineage>
        <taxon>Eukaryota</taxon>
        <taxon>Metazoa</taxon>
        <taxon>Ecdysozoa</taxon>
        <taxon>Arthropoda</taxon>
        <taxon>Chelicerata</taxon>
        <taxon>Arachnida</taxon>
        <taxon>Acari</taxon>
        <taxon>Acariformes</taxon>
        <taxon>Trombidiformes</taxon>
        <taxon>Prostigmata</taxon>
        <taxon>Anystina</taxon>
        <taxon>Parasitengona</taxon>
        <taxon>Trombidioidea</taxon>
        <taxon>Trombidiidae</taxon>
        <taxon>Dinothrombium</taxon>
    </lineage>
</organism>
<keyword evidence="6" id="KW-1185">Reference proteome</keyword>
<dbReference type="Pfam" id="PF14748">
    <property type="entry name" value="P5CR_dimer"/>
    <property type="match status" value="1"/>
</dbReference>
<feature type="compositionally biased region" description="Basic and acidic residues" evidence="2">
    <location>
        <begin position="242"/>
        <end position="254"/>
    </location>
</feature>
<dbReference type="Proteomes" id="UP000285301">
    <property type="component" value="Unassembled WGS sequence"/>
</dbReference>
<dbReference type="STRING" id="1965070.A0A3S3NKQ1"/>
<sequence length="739" mass="83278">MKNTIEIFVFLIFCFLHLILAFNEIYEKLKDCLYFNSLTCLFHDGFHGLRNLVTGFIGIAAVVLDKRVYLACNILLNACFVTNFANGVYGKVFKDFSQLYILILPSLSIVAAVRASIHIENDDKDKNEILGESSLATKDEKFQKIEKERSKENRVSSEIEAQIRDKLETKSEPWPILKSDSKTPLSQEVKSKLEPQNLLFPKTVIKDDDQSDEFPPVSELRVTRSFKRDFTSKVGQPSNLKPKIENQNKLHDETSLPSLSRQEVFSKPRPKIDVISEPKTSLFEAQQNKVIETRKTDLEKVRRVSEIEQSSRKSKTQVESSNLRKTESGMRTLKKDASLKVEKRKVKFFTQSEPKVILIAGGQHENDFSSKVEHGEIEVTKMTQSDTKPTQIDSKDKIEPLLKSLPRQNLKSKSESTSAKKAAITEGLSATFEEIGTEKRMKPLRQIDFASAKIGFVGAGLITRHLIDCLIGRMRIAPQRIYVSAPSTKNLSKLEALGCTVTTKNIQIFSKYKCELVFICCRGNAIKPKSLFLEENIPIENYPSVVLSVVSQVKMDKIRSFFNLESSLNYRIEFHRFVVDYAFTHGLGICIVDSDPCNEKELSAPLKTMFSKFGSLEHVEESEMDILCSLMSSGSAITFYFMAALTNEATALGLNLVDAIKCSGFTCLSASNCLLKVNKHPNTLIEHLTSNQSPALYGIETLKNFKFATSVSNSIEESYRKMMELSKNTLIFSPAPLNT</sequence>
<dbReference type="InterPro" id="IPR008927">
    <property type="entry name" value="6-PGluconate_DH-like_C_sf"/>
</dbReference>
<keyword evidence="3" id="KW-0812">Transmembrane</keyword>
<evidence type="ECO:0000259" key="4">
    <source>
        <dbReference type="Pfam" id="PF14748"/>
    </source>
</evidence>
<proteinExistence type="predicted"/>
<evidence type="ECO:0000256" key="3">
    <source>
        <dbReference type="SAM" id="Phobius"/>
    </source>
</evidence>
<dbReference type="SUPFAM" id="SSF48179">
    <property type="entry name" value="6-phosphogluconate dehydrogenase C-terminal domain-like"/>
    <property type="match status" value="1"/>
</dbReference>
<feature type="region of interest" description="Disordered" evidence="2">
    <location>
        <begin position="305"/>
        <end position="330"/>
    </location>
</feature>
<dbReference type="GO" id="GO:0004735">
    <property type="term" value="F:pyrroline-5-carboxylate reductase activity"/>
    <property type="evidence" value="ECO:0007669"/>
    <property type="project" value="TreeGrafter"/>
</dbReference>
<reference evidence="5 6" key="1">
    <citation type="journal article" date="2018" name="Gigascience">
        <title>Genomes of trombidid mites reveal novel predicted allergens and laterally-transferred genes associated with secondary metabolism.</title>
        <authorList>
            <person name="Dong X."/>
            <person name="Chaisiri K."/>
            <person name="Xia D."/>
            <person name="Armstrong S.D."/>
            <person name="Fang Y."/>
            <person name="Donnelly M.J."/>
            <person name="Kadowaki T."/>
            <person name="McGarry J.W."/>
            <person name="Darby A.C."/>
            <person name="Makepeace B.L."/>
        </authorList>
    </citation>
    <scope>NUCLEOTIDE SEQUENCE [LARGE SCALE GENOMIC DNA]</scope>
    <source>
        <strain evidence="5">UoL-WK</strain>
    </source>
</reference>